<dbReference type="FunFam" id="1.10.540.10:FF:000026">
    <property type="entry name" value="Acyl-CoA dehydrogenase medium chain"/>
    <property type="match status" value="1"/>
</dbReference>
<dbReference type="RefSeq" id="WP_165102409.1">
    <property type="nucleotide sequence ID" value="NZ_CP049056.1"/>
</dbReference>
<dbReference type="AlphaFoldDB" id="A0A7M3T622"/>
<evidence type="ECO:0000256" key="7">
    <source>
        <dbReference type="ARBA" id="ARBA00023002"/>
    </source>
</evidence>
<dbReference type="Proteomes" id="UP000503336">
    <property type="component" value="Chromosome"/>
</dbReference>
<evidence type="ECO:0000313" key="13">
    <source>
        <dbReference type="Proteomes" id="UP000503336"/>
    </source>
</evidence>
<dbReference type="InterPro" id="IPR052547">
    <property type="entry name" value="Mito_Isobutyryl-CoADH"/>
</dbReference>
<dbReference type="InterPro" id="IPR046373">
    <property type="entry name" value="Acyl-CoA_Oxase/DH_mid-dom_sf"/>
</dbReference>
<evidence type="ECO:0000256" key="6">
    <source>
        <dbReference type="ARBA" id="ARBA00022827"/>
    </source>
</evidence>
<dbReference type="InterPro" id="IPR013786">
    <property type="entry name" value="AcylCoA_DH/ox_N"/>
</dbReference>
<dbReference type="GO" id="GO:0050660">
    <property type="term" value="F:flavin adenine dinucleotide binding"/>
    <property type="evidence" value="ECO:0007669"/>
    <property type="project" value="InterPro"/>
</dbReference>
<evidence type="ECO:0000256" key="3">
    <source>
        <dbReference type="ARBA" id="ARBA00009347"/>
    </source>
</evidence>
<dbReference type="FunFam" id="2.40.110.10:FF:000001">
    <property type="entry name" value="Acyl-CoA dehydrogenase, mitochondrial"/>
    <property type="match status" value="1"/>
</dbReference>
<dbReference type="InterPro" id="IPR037069">
    <property type="entry name" value="AcylCoA_DH/ox_N_sf"/>
</dbReference>
<keyword evidence="5 8" id="KW-0285">Flavoprotein</keyword>
<evidence type="ECO:0000256" key="4">
    <source>
        <dbReference type="ARBA" id="ARBA00022456"/>
    </source>
</evidence>
<organism evidence="12 13">
    <name type="scientific">Pikeienuella piscinae</name>
    <dbReference type="NCBI Taxonomy" id="2748098"/>
    <lineage>
        <taxon>Bacteria</taxon>
        <taxon>Pseudomonadati</taxon>
        <taxon>Pseudomonadota</taxon>
        <taxon>Alphaproteobacteria</taxon>
        <taxon>Rhodobacterales</taxon>
        <taxon>Paracoccaceae</taxon>
        <taxon>Pikeienuella</taxon>
    </lineage>
</organism>
<reference evidence="12 13" key="1">
    <citation type="submission" date="2020-02" db="EMBL/GenBank/DDBJ databases">
        <title>complete genome sequence of Rhodobacteraceae bacterium.</title>
        <authorList>
            <person name="Park J."/>
            <person name="Kim Y.-S."/>
            <person name="Kim K.-H."/>
        </authorList>
    </citation>
    <scope>NUCLEOTIDE SEQUENCE [LARGE SCALE GENOMIC DNA]</scope>
    <source>
        <strain evidence="12 13">RR4-56</strain>
    </source>
</reference>
<keyword evidence="4" id="KW-0101">Branched-chain amino acid catabolism</keyword>
<dbReference type="Gene3D" id="1.20.140.10">
    <property type="entry name" value="Butyryl-CoA Dehydrogenase, subunit A, domain 3"/>
    <property type="match status" value="1"/>
</dbReference>
<sequence>MDFALSEEQQAIFDMALEFGQAEIAPHARTWEAAGTIPKELWPKVAALGLGGIYVSETYGGSGLSRLDATLVFEALAMACPAVGSFLSIHNMCAGMIDRFGSAEMKSEWLPRLTSMETVISYCLTEPGSGSDAAALRTRAARTNEGWALTGTKSFISGGDYSDAYLVMCRTGDEGPKGVSAIIVESGTDGLSFGAKEDKMGWRAQPTAEVRLDGASVPAANLIGEEGRGFAYAMAGLDGGRLNIAASALGGAQAALDAALRYVGERKAFGKTIDQFQGLQFRLADMETELQAARIFLRQAAWKLDKDAPDATKFCAMAKRFVTDAAFRVANDALQLHGGYGYLADYGMEKIVRDLRVHQILEGTNEIMRVIISRALLAERAA</sequence>
<feature type="domain" description="Acyl-CoA dehydrogenase/oxidase N-terminal" evidence="11">
    <location>
        <begin position="6"/>
        <end position="117"/>
    </location>
</feature>
<evidence type="ECO:0000256" key="8">
    <source>
        <dbReference type="RuleBase" id="RU362125"/>
    </source>
</evidence>
<evidence type="ECO:0000259" key="9">
    <source>
        <dbReference type="Pfam" id="PF00441"/>
    </source>
</evidence>
<evidence type="ECO:0000313" key="12">
    <source>
        <dbReference type="EMBL" id="QIE57453.1"/>
    </source>
</evidence>
<dbReference type="PANTHER" id="PTHR43831">
    <property type="entry name" value="ISOBUTYRYL-COA DEHYDROGENASE"/>
    <property type="match status" value="1"/>
</dbReference>
<dbReference type="PROSITE" id="PS00072">
    <property type="entry name" value="ACYL_COA_DH_1"/>
    <property type="match status" value="1"/>
</dbReference>
<proteinExistence type="inferred from homology"/>
<keyword evidence="6 8" id="KW-0274">FAD</keyword>
<dbReference type="SUPFAM" id="SSF56645">
    <property type="entry name" value="Acyl-CoA dehydrogenase NM domain-like"/>
    <property type="match status" value="1"/>
</dbReference>
<feature type="domain" description="Acyl-CoA oxidase/dehydrogenase middle" evidence="10">
    <location>
        <begin position="122"/>
        <end position="213"/>
    </location>
</feature>
<dbReference type="InterPro" id="IPR006089">
    <property type="entry name" value="Acyl-CoA_DH_CS"/>
</dbReference>
<protein>
    <submittedName>
        <fullName evidence="12">Acyl-CoA dehydrogenase</fullName>
    </submittedName>
</protein>
<dbReference type="Gene3D" id="1.10.540.10">
    <property type="entry name" value="Acyl-CoA dehydrogenase/oxidase, N-terminal domain"/>
    <property type="match status" value="1"/>
</dbReference>
<comment type="similarity">
    <text evidence="3 8">Belongs to the acyl-CoA dehydrogenase family.</text>
</comment>
<evidence type="ECO:0000256" key="5">
    <source>
        <dbReference type="ARBA" id="ARBA00022630"/>
    </source>
</evidence>
<dbReference type="FunFam" id="1.20.140.10:FF:000001">
    <property type="entry name" value="Acyl-CoA dehydrogenase"/>
    <property type="match status" value="1"/>
</dbReference>
<dbReference type="GO" id="GO:0003995">
    <property type="term" value="F:acyl-CoA dehydrogenase activity"/>
    <property type="evidence" value="ECO:0007669"/>
    <property type="project" value="InterPro"/>
</dbReference>
<evidence type="ECO:0000259" key="11">
    <source>
        <dbReference type="Pfam" id="PF02771"/>
    </source>
</evidence>
<dbReference type="Gene3D" id="2.40.110.10">
    <property type="entry name" value="Butyryl-CoA Dehydrogenase, subunit A, domain 2"/>
    <property type="match status" value="1"/>
</dbReference>
<gene>
    <name evidence="12" type="ORF">G5B40_19585</name>
</gene>
<dbReference type="PIRSF" id="PIRSF016578">
    <property type="entry name" value="HsaA"/>
    <property type="match status" value="1"/>
</dbReference>
<dbReference type="InterPro" id="IPR006091">
    <property type="entry name" value="Acyl-CoA_Oxase/DH_mid-dom"/>
</dbReference>
<dbReference type="InterPro" id="IPR009100">
    <property type="entry name" value="AcylCoA_DH/oxidase_NM_dom_sf"/>
</dbReference>
<dbReference type="KEGG" id="hdh:G5B40_19585"/>
<keyword evidence="7 8" id="KW-0560">Oxidoreductase</keyword>
<dbReference type="EMBL" id="CP049056">
    <property type="protein sequence ID" value="QIE57453.1"/>
    <property type="molecule type" value="Genomic_DNA"/>
</dbReference>
<evidence type="ECO:0000256" key="2">
    <source>
        <dbReference type="ARBA" id="ARBA00005109"/>
    </source>
</evidence>
<dbReference type="PROSITE" id="PS00073">
    <property type="entry name" value="ACYL_COA_DH_2"/>
    <property type="match status" value="1"/>
</dbReference>
<comment type="pathway">
    <text evidence="2">Amino-acid degradation; L-valine degradation.</text>
</comment>
<dbReference type="GO" id="GO:0009083">
    <property type="term" value="P:branched-chain amino acid catabolic process"/>
    <property type="evidence" value="ECO:0007669"/>
    <property type="project" value="UniProtKB-KW"/>
</dbReference>
<evidence type="ECO:0000256" key="1">
    <source>
        <dbReference type="ARBA" id="ARBA00001974"/>
    </source>
</evidence>
<dbReference type="Pfam" id="PF00441">
    <property type="entry name" value="Acyl-CoA_dh_1"/>
    <property type="match status" value="1"/>
</dbReference>
<accession>A0A7M3T622</accession>
<keyword evidence="13" id="KW-1185">Reference proteome</keyword>
<dbReference type="SUPFAM" id="SSF47203">
    <property type="entry name" value="Acyl-CoA dehydrogenase C-terminal domain-like"/>
    <property type="match status" value="1"/>
</dbReference>
<dbReference type="Pfam" id="PF02771">
    <property type="entry name" value="Acyl-CoA_dh_N"/>
    <property type="match status" value="1"/>
</dbReference>
<dbReference type="InterPro" id="IPR036250">
    <property type="entry name" value="AcylCo_DH-like_C"/>
</dbReference>
<dbReference type="PANTHER" id="PTHR43831:SF1">
    <property type="entry name" value="ISOBUTYRYL-COA DEHYDROGENASE, MITOCHONDRIAL"/>
    <property type="match status" value="1"/>
</dbReference>
<feature type="domain" description="Acyl-CoA dehydrogenase/oxidase C-terminal" evidence="9">
    <location>
        <begin position="227"/>
        <end position="377"/>
    </location>
</feature>
<dbReference type="Pfam" id="PF02770">
    <property type="entry name" value="Acyl-CoA_dh_M"/>
    <property type="match status" value="1"/>
</dbReference>
<name>A0A7M3T622_9RHOB</name>
<comment type="cofactor">
    <cofactor evidence="1 8">
        <name>FAD</name>
        <dbReference type="ChEBI" id="CHEBI:57692"/>
    </cofactor>
</comment>
<dbReference type="InterPro" id="IPR009075">
    <property type="entry name" value="AcylCo_DH/oxidase_C"/>
</dbReference>
<evidence type="ECO:0000259" key="10">
    <source>
        <dbReference type="Pfam" id="PF02770"/>
    </source>
</evidence>